<sequence>MKKITEQWLKSAKDDLEAVNRLISEEHLAHIVAFHCQQCIEKSL</sequence>
<proteinExistence type="predicted"/>
<dbReference type="EMBL" id="CP061799">
    <property type="protein sequence ID" value="QTA83272.1"/>
    <property type="molecule type" value="Genomic_DNA"/>
</dbReference>
<dbReference type="Gene3D" id="1.20.120.330">
    <property type="entry name" value="Nucleotidyltransferases domain 2"/>
    <property type="match status" value="1"/>
</dbReference>
<dbReference type="Proteomes" id="UP000663720">
    <property type="component" value="Chromosome"/>
</dbReference>
<dbReference type="SUPFAM" id="SSF81593">
    <property type="entry name" value="Nucleotidyltransferase substrate binding subunit/domain"/>
    <property type="match status" value="1"/>
</dbReference>
<feature type="domain" description="HEPN" evidence="1">
    <location>
        <begin position="6"/>
        <end position="44"/>
    </location>
</feature>
<evidence type="ECO:0000313" key="3">
    <source>
        <dbReference type="Proteomes" id="UP000663720"/>
    </source>
</evidence>
<dbReference type="InterPro" id="IPR007842">
    <property type="entry name" value="HEPN_dom"/>
</dbReference>
<dbReference type="RefSeq" id="WP_207689089.1">
    <property type="nucleotide sequence ID" value="NZ_CP061799.1"/>
</dbReference>
<evidence type="ECO:0000313" key="2">
    <source>
        <dbReference type="EMBL" id="QTA83272.1"/>
    </source>
</evidence>
<dbReference type="KEGG" id="dli:dnl_56680"/>
<dbReference type="Pfam" id="PF05168">
    <property type="entry name" value="HEPN"/>
    <property type="match status" value="1"/>
</dbReference>
<accession>A0A975BD23</accession>
<evidence type="ECO:0000259" key="1">
    <source>
        <dbReference type="Pfam" id="PF05168"/>
    </source>
</evidence>
<organism evidence="2 3">
    <name type="scientific">Desulfonema limicola</name>
    <dbReference type="NCBI Taxonomy" id="45656"/>
    <lineage>
        <taxon>Bacteria</taxon>
        <taxon>Pseudomonadati</taxon>
        <taxon>Thermodesulfobacteriota</taxon>
        <taxon>Desulfobacteria</taxon>
        <taxon>Desulfobacterales</taxon>
        <taxon>Desulfococcaceae</taxon>
        <taxon>Desulfonema</taxon>
    </lineage>
</organism>
<gene>
    <name evidence="2" type="ORF">dnl_56680</name>
</gene>
<protein>
    <submittedName>
        <fullName evidence="2">HEPN domain-containing protein</fullName>
    </submittedName>
</protein>
<keyword evidence="3" id="KW-1185">Reference proteome</keyword>
<dbReference type="AlphaFoldDB" id="A0A975BD23"/>
<reference evidence="2" key="1">
    <citation type="journal article" date="2021" name="Microb. Physiol.">
        <title>Proteogenomic Insights into the Physiology of Marine, Sulfate-Reducing, Filamentous Desulfonema limicola and Desulfonema magnum.</title>
        <authorList>
            <person name="Schnaars V."/>
            <person name="Wohlbrand L."/>
            <person name="Scheve S."/>
            <person name="Hinrichs C."/>
            <person name="Reinhardt R."/>
            <person name="Rabus R."/>
        </authorList>
    </citation>
    <scope>NUCLEOTIDE SEQUENCE</scope>
    <source>
        <strain evidence="2">5ac10</strain>
    </source>
</reference>
<name>A0A975BD23_9BACT</name>